<sequence>MYFLEAPDSNGNCKKSAKKINGHCCVISPCIRKGMEDTGRPGMEGNCDGGATYVDGRCCKKKEQKQVTSKPLNEIEVRT</sequence>
<evidence type="ECO:0000313" key="1">
    <source>
        <dbReference type="EMBL" id="CAK5080840.1"/>
    </source>
</evidence>
<reference evidence="1" key="1">
    <citation type="submission" date="2023-11" db="EMBL/GenBank/DDBJ databases">
        <authorList>
            <person name="Poullet M."/>
        </authorList>
    </citation>
    <scope>NUCLEOTIDE SEQUENCE</scope>
    <source>
        <strain evidence="1">E1834</strain>
    </source>
</reference>
<comment type="caution">
    <text evidence="1">The sequence shown here is derived from an EMBL/GenBank/DDBJ whole genome shotgun (WGS) entry which is preliminary data.</text>
</comment>
<name>A0ACB0ZPJ0_MELEN</name>
<organism evidence="1 2">
    <name type="scientific">Meloidogyne enterolobii</name>
    <name type="common">Root-knot nematode worm</name>
    <name type="synonym">Meloidogyne mayaguensis</name>
    <dbReference type="NCBI Taxonomy" id="390850"/>
    <lineage>
        <taxon>Eukaryota</taxon>
        <taxon>Metazoa</taxon>
        <taxon>Ecdysozoa</taxon>
        <taxon>Nematoda</taxon>
        <taxon>Chromadorea</taxon>
        <taxon>Rhabditida</taxon>
        <taxon>Tylenchina</taxon>
        <taxon>Tylenchomorpha</taxon>
        <taxon>Tylenchoidea</taxon>
        <taxon>Meloidogynidae</taxon>
        <taxon>Meloidogyninae</taxon>
        <taxon>Meloidogyne</taxon>
    </lineage>
</organism>
<keyword evidence="2" id="KW-1185">Reference proteome</keyword>
<gene>
    <name evidence="1" type="ORF">MENTE1834_LOCUS28036</name>
</gene>
<evidence type="ECO:0000313" key="2">
    <source>
        <dbReference type="Proteomes" id="UP001497535"/>
    </source>
</evidence>
<proteinExistence type="predicted"/>
<dbReference type="EMBL" id="CAVMJV010000042">
    <property type="protein sequence ID" value="CAK5080840.1"/>
    <property type="molecule type" value="Genomic_DNA"/>
</dbReference>
<dbReference type="Proteomes" id="UP001497535">
    <property type="component" value="Unassembled WGS sequence"/>
</dbReference>
<protein>
    <submittedName>
        <fullName evidence="1">Uncharacterized protein</fullName>
    </submittedName>
</protein>
<accession>A0ACB0ZPJ0</accession>